<evidence type="ECO:0000313" key="2">
    <source>
        <dbReference type="EMBL" id="MBF1129859.1"/>
    </source>
</evidence>
<feature type="transmembrane region" description="Helical" evidence="1">
    <location>
        <begin position="12"/>
        <end position="32"/>
    </location>
</feature>
<evidence type="ECO:0000256" key="1">
    <source>
        <dbReference type="SAM" id="Phobius"/>
    </source>
</evidence>
<feature type="transmembrane region" description="Helical" evidence="1">
    <location>
        <begin position="116"/>
        <end position="135"/>
    </location>
</feature>
<feature type="transmembrane region" description="Helical" evidence="1">
    <location>
        <begin position="88"/>
        <end position="109"/>
    </location>
</feature>
<dbReference type="Proteomes" id="UP000757890">
    <property type="component" value="Unassembled WGS sequence"/>
</dbReference>
<dbReference type="AlphaFoldDB" id="A0A930B6I9"/>
<evidence type="ECO:0000313" key="3">
    <source>
        <dbReference type="Proteomes" id="UP000757890"/>
    </source>
</evidence>
<keyword evidence="1" id="KW-0472">Membrane</keyword>
<proteinExistence type="predicted"/>
<dbReference type="InterPro" id="IPR011733">
    <property type="entry name" value="CHP02185_IM"/>
</dbReference>
<feature type="transmembrane region" description="Helical" evidence="1">
    <location>
        <begin position="38"/>
        <end position="59"/>
    </location>
</feature>
<comment type="caution">
    <text evidence="2">The sequence shown here is derived from an EMBL/GenBank/DDBJ whole genome shotgun (WGS) entry which is preliminary data.</text>
</comment>
<accession>A0A930B6I9</accession>
<feature type="transmembrane region" description="Helical" evidence="1">
    <location>
        <begin position="66"/>
        <end position="82"/>
    </location>
</feature>
<gene>
    <name evidence="2" type="ORF">HXL70_07445</name>
</gene>
<organism evidence="2 3">
    <name type="scientific">Dialister invisus</name>
    <dbReference type="NCBI Taxonomy" id="218538"/>
    <lineage>
        <taxon>Bacteria</taxon>
        <taxon>Bacillati</taxon>
        <taxon>Bacillota</taxon>
        <taxon>Negativicutes</taxon>
        <taxon>Veillonellales</taxon>
        <taxon>Veillonellaceae</taxon>
        <taxon>Dialister</taxon>
    </lineage>
</organism>
<dbReference type="NCBIfam" id="TIGR02185">
    <property type="entry name" value="Trep_Strep"/>
    <property type="match status" value="1"/>
</dbReference>
<dbReference type="EMBL" id="JABZMK010000061">
    <property type="protein sequence ID" value="MBF1129859.1"/>
    <property type="molecule type" value="Genomic_DNA"/>
</dbReference>
<name>A0A930B6I9_9FIRM</name>
<protein>
    <submittedName>
        <fullName evidence="2">MptD family putative ECF transporter S component</fullName>
    </submittedName>
</protein>
<keyword evidence="1" id="KW-0812">Transmembrane</keyword>
<keyword evidence="1" id="KW-1133">Transmembrane helix</keyword>
<reference evidence="2" key="1">
    <citation type="submission" date="2020-04" db="EMBL/GenBank/DDBJ databases">
        <title>Deep metagenomics examines the oral microbiome during advanced dental caries in children, revealing novel taxa and co-occurrences with host molecules.</title>
        <authorList>
            <person name="Baker J.L."/>
            <person name="Morton J.T."/>
            <person name="Dinis M."/>
            <person name="Alvarez R."/>
            <person name="Tran N.C."/>
            <person name="Knight R."/>
            <person name="Edlund A."/>
        </authorList>
    </citation>
    <scope>NUCLEOTIDE SEQUENCE</scope>
    <source>
        <strain evidence="2">JCVI_32_bin.14</strain>
    </source>
</reference>
<feature type="transmembrane region" description="Helical" evidence="1">
    <location>
        <begin position="164"/>
        <end position="184"/>
    </location>
</feature>
<sequence length="198" mass="21832">MNEKTNTKKSKRLVSAGVFIALYFVVFLIIGVCCMPVPPLYLCMSSLIALVAAPVYLMLLAKAPMHGPIFIAAMLPCLFLLLQGNIWVVAVTGAVAGILAEVIAGIGKFRNNKLNILSYLFFSQNLLGGFLPIWIMRDYFFADTLERGMSADFCNTLEAMTPTWVLFLMIAGTVIFALIGCMIGKRMFKKHFEKAGMV</sequence>
<dbReference type="Pfam" id="PF09605">
    <property type="entry name" value="Trep_Strep"/>
    <property type="match status" value="1"/>
</dbReference>